<evidence type="ECO:0000313" key="6">
    <source>
        <dbReference type="Proteomes" id="UP001208131"/>
    </source>
</evidence>
<evidence type="ECO:0000259" key="4">
    <source>
        <dbReference type="SMART" id="SM00563"/>
    </source>
</evidence>
<dbReference type="GO" id="GO:0005524">
    <property type="term" value="F:ATP binding"/>
    <property type="evidence" value="ECO:0007669"/>
    <property type="project" value="UniProtKB-KW"/>
</dbReference>
<gene>
    <name evidence="5" type="ORF">OCV57_09485</name>
</gene>
<dbReference type="PANTHER" id="PTHR43272:SF33">
    <property type="entry name" value="AMP-BINDING DOMAIN-CONTAINING PROTEIN-RELATED"/>
    <property type="match status" value="1"/>
</dbReference>
<dbReference type="EMBL" id="JAOQJZ010000009">
    <property type="protein sequence ID" value="MCU6706152.1"/>
    <property type="molecule type" value="Genomic_DNA"/>
</dbReference>
<evidence type="ECO:0000256" key="1">
    <source>
        <dbReference type="ARBA" id="ARBA00022741"/>
    </source>
</evidence>
<dbReference type="SUPFAM" id="SSF47336">
    <property type="entry name" value="ACP-like"/>
    <property type="match status" value="1"/>
</dbReference>
<dbReference type="GO" id="GO:0016020">
    <property type="term" value="C:membrane"/>
    <property type="evidence" value="ECO:0007669"/>
    <property type="project" value="TreeGrafter"/>
</dbReference>
<evidence type="ECO:0000256" key="3">
    <source>
        <dbReference type="ARBA" id="ARBA00024484"/>
    </source>
</evidence>
<keyword evidence="2" id="KW-0067">ATP-binding</keyword>
<dbReference type="Pfam" id="PF00550">
    <property type="entry name" value="PP-binding"/>
    <property type="match status" value="1"/>
</dbReference>
<dbReference type="GO" id="GO:0016746">
    <property type="term" value="F:acyltransferase activity"/>
    <property type="evidence" value="ECO:0007669"/>
    <property type="project" value="InterPro"/>
</dbReference>
<dbReference type="Gene3D" id="3.30.300.30">
    <property type="match status" value="1"/>
</dbReference>
<comment type="catalytic activity">
    <reaction evidence="3">
        <text>a long-chain fatty acid + ATP + CoA = a long-chain fatty acyl-CoA + AMP + diphosphate</text>
        <dbReference type="Rhea" id="RHEA:15421"/>
        <dbReference type="ChEBI" id="CHEBI:30616"/>
        <dbReference type="ChEBI" id="CHEBI:33019"/>
        <dbReference type="ChEBI" id="CHEBI:57287"/>
        <dbReference type="ChEBI" id="CHEBI:57560"/>
        <dbReference type="ChEBI" id="CHEBI:83139"/>
        <dbReference type="ChEBI" id="CHEBI:456215"/>
        <dbReference type="EC" id="6.2.1.3"/>
    </reaction>
    <physiologicalReaction direction="left-to-right" evidence="3">
        <dbReference type="Rhea" id="RHEA:15422"/>
    </physiologicalReaction>
</comment>
<name>A0AAE3LKV4_9FIRM</name>
<proteinExistence type="predicted"/>
<sequence>MNIYNEFRKTAINRYSKTALVMMNDEGETKEYTFGQTLQQVDIFCSRLKAMGVVAGDRVCIASEGRPEWNIAFLACAKLNATAVLLDYSLPAAELVTLVKKSQPVCVVASQKAAKKLTSVKNIPVLDIQNQLDRLDGSGENILRQGEVGDPDIAVIIFSSGTTRTASGIMHTHDSQINSCKMVCRCNGITDNERYLGILPNSHIYGLFAQVLAPLLTGGTVCFIESLSAKGLSAGFQNFKPTVFPGVPKVYELLKTQIMQQINASKVSSVLFKKMFPVALHQRKIYGINSGKKIFAKIHKVLGGELRFLCSAGSPMSKDTFDFFYGTGFNIVNNYGATETSIPTIGTYGKHVYADTCGKPYPDIKVKIDRSGELLIKSPYMMIGYYGDKKSTDEAFNPDGWFKSGDLAKFDKHKNIVILGRCKENIVLSTGKKAAPDDIEQVYRGIESVDELVVCGVPAKEGSYDEVHAFVVCADDKREQTEEKLKEISSSAGQAMKLSGIHFVDSIPRTAIGKPKRYLLKKMVMEDDLDSLTKQAKNSIDPSDIPSMVRNAVAKIAHVQPNEVKLSTKFLQEFTIDSLSAIELALEIEEFSGVRVDGCMDKDMTVGKLIALVQNPNRIKPQTVRSMLYPLDKKKIDYRIYRFYRNLVTAFYEVKVTNEENLPDKDGYIICANHVSNFDFIFLTLNFRYERFAKFCCMAKKELFNGSLASRLIVRIGGMVPVDRGGRVDETMASLRKKLGQKWGVLVHPEGTRSKTGEMGKFKSGAAVLAIEANVPIVPAYIKGGHEIFPPDRKLPRLFNWKRLSKYKVKVVYGEPIYPNGETPEELMAKVREAVLALKNEEN</sequence>
<protein>
    <submittedName>
        <fullName evidence="5">AMP-binding protein</fullName>
    </submittedName>
</protein>
<keyword evidence="1" id="KW-0547">Nucleotide-binding</keyword>
<dbReference type="InterPro" id="IPR036736">
    <property type="entry name" value="ACP-like_sf"/>
</dbReference>
<dbReference type="SUPFAM" id="SSF56801">
    <property type="entry name" value="Acetyl-CoA synthetase-like"/>
    <property type="match status" value="1"/>
</dbReference>
<evidence type="ECO:0000313" key="5">
    <source>
        <dbReference type="EMBL" id="MCU6706152.1"/>
    </source>
</evidence>
<dbReference type="AlphaFoldDB" id="A0AAE3LKV4"/>
<dbReference type="CDD" id="cd07989">
    <property type="entry name" value="LPLAT_AGPAT-like"/>
    <property type="match status" value="1"/>
</dbReference>
<dbReference type="InterPro" id="IPR002123">
    <property type="entry name" value="Plipid/glycerol_acylTrfase"/>
</dbReference>
<dbReference type="Pfam" id="PF13193">
    <property type="entry name" value="AMP-binding_C"/>
    <property type="match status" value="1"/>
</dbReference>
<dbReference type="Proteomes" id="UP001208131">
    <property type="component" value="Unassembled WGS sequence"/>
</dbReference>
<dbReference type="InterPro" id="IPR025110">
    <property type="entry name" value="AMP-bd_C"/>
</dbReference>
<accession>A0AAE3LKV4</accession>
<dbReference type="SMART" id="SM00563">
    <property type="entry name" value="PlsC"/>
    <property type="match status" value="1"/>
</dbReference>
<dbReference type="RefSeq" id="WP_267301325.1">
    <property type="nucleotide sequence ID" value="NZ_JAOQJZ010000009.1"/>
</dbReference>
<evidence type="ECO:0000256" key="2">
    <source>
        <dbReference type="ARBA" id="ARBA00022840"/>
    </source>
</evidence>
<dbReference type="InterPro" id="IPR045851">
    <property type="entry name" value="AMP-bd_C_sf"/>
</dbReference>
<dbReference type="Gene3D" id="3.40.50.12780">
    <property type="entry name" value="N-terminal domain of ligase-like"/>
    <property type="match status" value="1"/>
</dbReference>
<comment type="caution">
    <text evidence="5">The sequence shown here is derived from an EMBL/GenBank/DDBJ whole genome shotgun (WGS) entry which is preliminary data.</text>
</comment>
<dbReference type="PANTHER" id="PTHR43272">
    <property type="entry name" value="LONG-CHAIN-FATTY-ACID--COA LIGASE"/>
    <property type="match status" value="1"/>
</dbReference>
<dbReference type="Gene3D" id="1.10.1200.10">
    <property type="entry name" value="ACP-like"/>
    <property type="match status" value="1"/>
</dbReference>
<dbReference type="GO" id="GO:0004467">
    <property type="term" value="F:long-chain fatty acid-CoA ligase activity"/>
    <property type="evidence" value="ECO:0007669"/>
    <property type="project" value="UniProtKB-EC"/>
</dbReference>
<keyword evidence="6" id="KW-1185">Reference proteome</keyword>
<feature type="domain" description="Phospholipid/glycerol acyltransferase" evidence="4">
    <location>
        <begin position="668"/>
        <end position="785"/>
    </location>
</feature>
<dbReference type="Pfam" id="PF01553">
    <property type="entry name" value="Acyltransferase"/>
    <property type="match status" value="1"/>
</dbReference>
<dbReference type="Pfam" id="PF00501">
    <property type="entry name" value="AMP-binding"/>
    <property type="match status" value="1"/>
</dbReference>
<dbReference type="InterPro" id="IPR009081">
    <property type="entry name" value="PP-bd_ACP"/>
</dbReference>
<dbReference type="InterPro" id="IPR000873">
    <property type="entry name" value="AMP-dep_synth/lig_dom"/>
</dbReference>
<reference evidence="5 6" key="1">
    <citation type="journal article" date="2021" name="ISME Commun">
        <title>Automated analysis of genomic sequences facilitates high-throughput and comprehensive description of bacteria.</title>
        <authorList>
            <person name="Hitch T.C.A."/>
        </authorList>
    </citation>
    <scope>NUCLEOTIDE SEQUENCE [LARGE SCALE GENOMIC DNA]</scope>
    <source>
        <strain evidence="5 6">Sanger_31</strain>
    </source>
</reference>
<dbReference type="SUPFAM" id="SSF69593">
    <property type="entry name" value="Glycerol-3-phosphate (1)-acyltransferase"/>
    <property type="match status" value="1"/>
</dbReference>
<dbReference type="InterPro" id="IPR042099">
    <property type="entry name" value="ANL_N_sf"/>
</dbReference>
<organism evidence="5 6">
    <name type="scientific">Hominimerdicola aceti</name>
    <dbReference type="NCBI Taxonomy" id="2981726"/>
    <lineage>
        <taxon>Bacteria</taxon>
        <taxon>Bacillati</taxon>
        <taxon>Bacillota</taxon>
        <taxon>Clostridia</taxon>
        <taxon>Eubacteriales</taxon>
        <taxon>Oscillospiraceae</taxon>
        <taxon>Hominimerdicola</taxon>
    </lineage>
</organism>